<organism evidence="8 9">
    <name type="scientific">Mycena alexandri</name>
    <dbReference type="NCBI Taxonomy" id="1745969"/>
    <lineage>
        <taxon>Eukaryota</taxon>
        <taxon>Fungi</taxon>
        <taxon>Dikarya</taxon>
        <taxon>Basidiomycota</taxon>
        <taxon>Agaricomycotina</taxon>
        <taxon>Agaricomycetes</taxon>
        <taxon>Agaricomycetidae</taxon>
        <taxon>Agaricales</taxon>
        <taxon>Marasmiineae</taxon>
        <taxon>Mycenaceae</taxon>
        <taxon>Mycena</taxon>
    </lineage>
</organism>
<evidence type="ECO:0000256" key="2">
    <source>
        <dbReference type="ARBA" id="ARBA00022771"/>
    </source>
</evidence>
<evidence type="ECO:0000256" key="5">
    <source>
        <dbReference type="PROSITE-ProRule" id="PRU00134"/>
    </source>
</evidence>
<dbReference type="InterPro" id="IPR002893">
    <property type="entry name" value="Znf_MYND"/>
</dbReference>
<dbReference type="GO" id="GO:0101031">
    <property type="term" value="C:protein folding chaperone complex"/>
    <property type="evidence" value="ECO:0007669"/>
    <property type="project" value="TreeGrafter"/>
</dbReference>
<feature type="non-terminal residue" evidence="8">
    <location>
        <position position="436"/>
    </location>
</feature>
<gene>
    <name evidence="8" type="ORF">C8F04DRAFT_1124000</name>
</gene>
<feature type="repeat" description="TPR" evidence="6">
    <location>
        <begin position="63"/>
        <end position="96"/>
    </location>
</feature>
<evidence type="ECO:0000256" key="4">
    <source>
        <dbReference type="ARBA" id="ARBA00022833"/>
    </source>
</evidence>
<dbReference type="InterPro" id="IPR019734">
    <property type="entry name" value="TPR_rpt"/>
</dbReference>
<name>A0AAD6SFC7_9AGAR</name>
<evidence type="ECO:0000256" key="6">
    <source>
        <dbReference type="PROSITE-ProRule" id="PRU00339"/>
    </source>
</evidence>
<dbReference type="Gene3D" id="6.10.140.2220">
    <property type="match status" value="1"/>
</dbReference>
<evidence type="ECO:0000256" key="1">
    <source>
        <dbReference type="ARBA" id="ARBA00022723"/>
    </source>
</evidence>
<dbReference type="PANTHER" id="PTHR46423">
    <property type="entry name" value="RNA POLYMERASE II-ASSOCIATED PROTEIN 3"/>
    <property type="match status" value="1"/>
</dbReference>
<accession>A0AAD6SFC7</accession>
<dbReference type="GO" id="GO:0008270">
    <property type="term" value="F:zinc ion binding"/>
    <property type="evidence" value="ECO:0007669"/>
    <property type="project" value="UniProtKB-KW"/>
</dbReference>
<keyword evidence="9" id="KW-1185">Reference proteome</keyword>
<dbReference type="SMART" id="SM00028">
    <property type="entry name" value="TPR"/>
    <property type="match status" value="3"/>
</dbReference>
<evidence type="ECO:0000256" key="3">
    <source>
        <dbReference type="ARBA" id="ARBA00022803"/>
    </source>
</evidence>
<feature type="domain" description="MYND-type" evidence="7">
    <location>
        <begin position="211"/>
        <end position="251"/>
    </location>
</feature>
<dbReference type="PANTHER" id="PTHR46423:SF1">
    <property type="entry name" value="RNA POLYMERASE II-ASSOCIATED PROTEIN 3"/>
    <property type="match status" value="1"/>
</dbReference>
<keyword evidence="1" id="KW-0479">Metal-binding</keyword>
<comment type="caution">
    <text evidence="8">The sequence shown here is derived from an EMBL/GenBank/DDBJ whole genome shotgun (WGS) entry which is preliminary data.</text>
</comment>
<keyword evidence="2 5" id="KW-0863">Zinc-finger</keyword>
<dbReference type="AlphaFoldDB" id="A0AAD6SFC7"/>
<dbReference type="PROSITE" id="PS50865">
    <property type="entry name" value="ZF_MYND_2"/>
    <property type="match status" value="1"/>
</dbReference>
<dbReference type="InterPro" id="IPR051966">
    <property type="entry name" value="RPAP3"/>
</dbReference>
<keyword evidence="4" id="KW-0862">Zinc</keyword>
<dbReference type="Proteomes" id="UP001218188">
    <property type="component" value="Unassembled WGS sequence"/>
</dbReference>
<evidence type="ECO:0000313" key="9">
    <source>
        <dbReference type="Proteomes" id="UP001218188"/>
    </source>
</evidence>
<reference evidence="8" key="1">
    <citation type="submission" date="2023-03" db="EMBL/GenBank/DDBJ databases">
        <title>Massive genome expansion in bonnet fungi (Mycena s.s.) driven by repeated elements and novel gene families across ecological guilds.</title>
        <authorList>
            <consortium name="Lawrence Berkeley National Laboratory"/>
            <person name="Harder C.B."/>
            <person name="Miyauchi S."/>
            <person name="Viragh M."/>
            <person name="Kuo A."/>
            <person name="Thoen E."/>
            <person name="Andreopoulos B."/>
            <person name="Lu D."/>
            <person name="Skrede I."/>
            <person name="Drula E."/>
            <person name="Henrissat B."/>
            <person name="Morin E."/>
            <person name="Kohler A."/>
            <person name="Barry K."/>
            <person name="LaButti K."/>
            <person name="Morin E."/>
            <person name="Salamov A."/>
            <person name="Lipzen A."/>
            <person name="Mereny Z."/>
            <person name="Hegedus B."/>
            <person name="Baldrian P."/>
            <person name="Stursova M."/>
            <person name="Weitz H."/>
            <person name="Taylor A."/>
            <person name="Grigoriev I.V."/>
            <person name="Nagy L.G."/>
            <person name="Martin F."/>
            <person name="Kauserud H."/>
        </authorList>
    </citation>
    <scope>NUCLEOTIDE SEQUENCE</scope>
    <source>
        <strain evidence="8">CBHHK200</strain>
    </source>
</reference>
<dbReference type="PROSITE" id="PS01360">
    <property type="entry name" value="ZF_MYND_1"/>
    <property type="match status" value="1"/>
</dbReference>
<dbReference type="Gene3D" id="1.25.40.10">
    <property type="entry name" value="Tetratricopeptide repeat domain"/>
    <property type="match status" value="1"/>
</dbReference>
<dbReference type="Pfam" id="PF01753">
    <property type="entry name" value="zf-MYND"/>
    <property type="match status" value="1"/>
</dbReference>
<dbReference type="EMBL" id="JARJCM010000132">
    <property type="protein sequence ID" value="KAJ7026884.1"/>
    <property type="molecule type" value="Genomic_DNA"/>
</dbReference>
<dbReference type="SUPFAM" id="SSF144232">
    <property type="entry name" value="HIT/MYND zinc finger-like"/>
    <property type="match status" value="1"/>
</dbReference>
<dbReference type="InterPro" id="IPR011990">
    <property type="entry name" value="TPR-like_helical_dom_sf"/>
</dbReference>
<dbReference type="PROSITE" id="PS50005">
    <property type="entry name" value="TPR"/>
    <property type="match status" value="1"/>
</dbReference>
<proteinExistence type="predicted"/>
<evidence type="ECO:0000313" key="8">
    <source>
        <dbReference type="EMBL" id="KAJ7026884.1"/>
    </source>
</evidence>
<dbReference type="SUPFAM" id="SSF48452">
    <property type="entry name" value="TPR-like"/>
    <property type="match status" value="1"/>
</dbReference>
<evidence type="ECO:0000259" key="7">
    <source>
        <dbReference type="PROSITE" id="PS50865"/>
    </source>
</evidence>
<protein>
    <recommendedName>
        <fullName evidence="7">MYND-type domain-containing protein</fullName>
    </recommendedName>
</protein>
<sequence>MHRHATEIITATSMSEASNFAPVEHLDPGAEFNTEGGKLFKAGDYAGAAKCYQRAIAENDTVSIYFANLAAADLKLGMYHAAQDAARRALTLDPRSVKARYRRAMARKGLNLIPEALVDIAGVLTADPGNSQARTELAILVEMQCLAGRRPLEPEQILAADFPHAYGSTSNPPVRNPSDPHQMLLPFFHKVYPDEVPTIAAINPGVVPSGCSACKVIKDKKDLKACQKCRRAEYCNVECQRADWPSHKLTCNPAKEKGITMKVGRNIQNKQFFDLHLLFYAIRAMGPPKLPNGNHDLLLMVVLDLVPISAPSDSGKHRKHISVKNLLPVPICIIPQEVADMHRAVVALTRPHNPVHAIWITTSGVYDPAEENSSRLGILPVRPFILENIGEPEFTLDLYSHSYGLFRRITPDLDFLFTSINDELRLDTHNHYSLRA</sequence>
<keyword evidence="3 6" id="KW-0802">TPR repeat</keyword>